<proteinExistence type="predicted"/>
<dbReference type="PANTHER" id="PTHR35525">
    <property type="entry name" value="BLL6575 PROTEIN"/>
    <property type="match status" value="1"/>
</dbReference>
<dbReference type="Proteomes" id="UP001174208">
    <property type="component" value="Unassembled WGS sequence"/>
</dbReference>
<dbReference type="Pfam" id="PF11706">
    <property type="entry name" value="zf-CGNR"/>
    <property type="match status" value="1"/>
</dbReference>
<organism evidence="2 3">
    <name type="scientific">Leifsonia williamsii</name>
    <dbReference type="NCBI Taxonomy" id="3035919"/>
    <lineage>
        <taxon>Bacteria</taxon>
        <taxon>Bacillati</taxon>
        <taxon>Actinomycetota</taxon>
        <taxon>Actinomycetes</taxon>
        <taxon>Micrococcales</taxon>
        <taxon>Microbacteriaceae</taxon>
        <taxon>Leifsonia</taxon>
    </lineage>
</organism>
<evidence type="ECO:0000313" key="3">
    <source>
        <dbReference type="Proteomes" id="UP001174208"/>
    </source>
</evidence>
<protein>
    <submittedName>
        <fullName evidence="2">CGNR zinc finger domain-containing protein</fullName>
    </submittedName>
</protein>
<dbReference type="SUPFAM" id="SSF160904">
    <property type="entry name" value="Jann2411-like"/>
    <property type="match status" value="1"/>
</dbReference>
<dbReference type="PANTHER" id="PTHR35525:SF3">
    <property type="entry name" value="BLL6575 PROTEIN"/>
    <property type="match status" value="1"/>
</dbReference>
<dbReference type="InterPro" id="IPR023286">
    <property type="entry name" value="ABATE_dom_sf"/>
</dbReference>
<accession>A0ABT8K7V4</accession>
<evidence type="ECO:0000313" key="2">
    <source>
        <dbReference type="EMBL" id="MDN4613541.1"/>
    </source>
</evidence>
<feature type="domain" description="Zinc finger CGNR" evidence="1">
    <location>
        <begin position="154"/>
        <end position="195"/>
    </location>
</feature>
<gene>
    <name evidence="2" type="ORF">P5G50_03660</name>
</gene>
<dbReference type="InterPro" id="IPR010852">
    <property type="entry name" value="ABATE"/>
</dbReference>
<reference evidence="2" key="1">
    <citation type="submission" date="2023-06" db="EMBL/GenBank/DDBJ databases">
        <title>MT1 and MT2 Draft Genomes of Novel Species.</title>
        <authorList>
            <person name="Venkateswaran K."/>
        </authorList>
    </citation>
    <scope>NUCLEOTIDE SEQUENCE</scope>
    <source>
        <strain evidence="2">F6_8S_P_1B</strain>
    </source>
</reference>
<dbReference type="Gene3D" id="1.10.3300.10">
    <property type="entry name" value="Jann2411-like domain"/>
    <property type="match status" value="1"/>
</dbReference>
<dbReference type="RefSeq" id="WP_301211762.1">
    <property type="nucleotide sequence ID" value="NZ_JAROCF010000001.1"/>
</dbReference>
<keyword evidence="3" id="KW-1185">Reference proteome</keyword>
<sequence length="205" mass="22490">MALPGMRSRPSGSHRDQVVQAAVELANELGPGYSGGYTYEPTPDAAERAAVGNRVFERFHESSVPFEPAESAHIGRLAAALHDIFILFAEGEVAESVPLINALLREFPAAPHISAEPPWSLHYHDDSLAAAPGWQIGCAAALGSFVSSGAWRYIGRCEAERCDRVFLDDTRNRSKRFCSTRCQNREKVRSFRLRHAAARANDVTV</sequence>
<comment type="caution">
    <text evidence="2">The sequence shown here is derived from an EMBL/GenBank/DDBJ whole genome shotgun (WGS) entry which is preliminary data.</text>
</comment>
<dbReference type="EMBL" id="JAROCF010000001">
    <property type="protein sequence ID" value="MDN4613541.1"/>
    <property type="molecule type" value="Genomic_DNA"/>
</dbReference>
<name>A0ABT8K7V4_9MICO</name>
<evidence type="ECO:0000259" key="1">
    <source>
        <dbReference type="Pfam" id="PF11706"/>
    </source>
</evidence>
<dbReference type="InterPro" id="IPR021005">
    <property type="entry name" value="Znf_CGNR"/>
</dbReference>